<keyword evidence="4" id="KW-0233">DNA recombination</keyword>
<keyword evidence="2" id="KW-0229">DNA integration</keyword>
<evidence type="ECO:0000259" key="5">
    <source>
        <dbReference type="PROSITE" id="PS51736"/>
    </source>
</evidence>
<evidence type="ECO:0000256" key="2">
    <source>
        <dbReference type="ARBA" id="ARBA00022908"/>
    </source>
</evidence>
<feature type="domain" description="Resolvase/invertase-type recombinase catalytic" evidence="5">
    <location>
        <begin position="1"/>
        <end position="117"/>
    </location>
</feature>
<evidence type="ECO:0000256" key="1">
    <source>
        <dbReference type="ARBA" id="ARBA00009913"/>
    </source>
</evidence>
<evidence type="ECO:0000313" key="7">
    <source>
        <dbReference type="Proteomes" id="UP000191257"/>
    </source>
</evidence>
<sequence>MPDCLTPPKGAFGWTAPCLLIQTEPLSIDAMLSELRAGDTVVVFKLDRLGRSVLHLADLLVRFQKDGIHFCSLSEGINTTTPGGKLVYHLFSAFAEFQRDIIVENTMAGLDAARKNGARLGRKPVLDMETVMAAQRAIAQDGLSVAEAARRFGADRSTLRRSLERVG</sequence>
<dbReference type="GO" id="GO:0000150">
    <property type="term" value="F:DNA strand exchange activity"/>
    <property type="evidence" value="ECO:0007669"/>
    <property type="project" value="InterPro"/>
</dbReference>
<dbReference type="GO" id="GO:0015074">
    <property type="term" value="P:DNA integration"/>
    <property type="evidence" value="ECO:0007669"/>
    <property type="project" value="UniProtKB-KW"/>
</dbReference>
<dbReference type="Proteomes" id="UP000191257">
    <property type="component" value="Chromosome"/>
</dbReference>
<dbReference type="InterPro" id="IPR050639">
    <property type="entry name" value="SSR_resolvase"/>
</dbReference>
<evidence type="ECO:0000313" key="6">
    <source>
        <dbReference type="EMBL" id="ARC36466.1"/>
    </source>
</evidence>
<dbReference type="SUPFAM" id="SSF53041">
    <property type="entry name" value="Resolvase-like"/>
    <property type="match status" value="1"/>
</dbReference>
<dbReference type="PANTHER" id="PTHR30461:SF2">
    <property type="entry name" value="SERINE RECOMBINASE PINE-RELATED"/>
    <property type="match status" value="1"/>
</dbReference>
<organism evidence="6 7">
    <name type="scientific">Paracoccus yeei</name>
    <dbReference type="NCBI Taxonomy" id="147645"/>
    <lineage>
        <taxon>Bacteria</taxon>
        <taxon>Pseudomonadati</taxon>
        <taxon>Pseudomonadota</taxon>
        <taxon>Alphaproteobacteria</taxon>
        <taxon>Rhodobacterales</taxon>
        <taxon>Paracoccaceae</taxon>
        <taxon>Paracoccus</taxon>
    </lineage>
</organism>
<evidence type="ECO:0000256" key="4">
    <source>
        <dbReference type="ARBA" id="ARBA00023172"/>
    </source>
</evidence>
<dbReference type="InterPro" id="IPR006119">
    <property type="entry name" value="Resolv_N"/>
</dbReference>
<reference evidence="6" key="1">
    <citation type="submission" date="2017-12" db="EMBL/GenBank/DDBJ databases">
        <title>FDA dAtabase for Regulatory Grade micrObial Sequences (FDA-ARGOS): Supporting development and validation of Infectious Disease Dx tests.</title>
        <authorList>
            <person name="Campos J."/>
            <person name="Goldberg B."/>
            <person name="Tallon L."/>
            <person name="Sadzewicz L."/>
            <person name="Sengamalay N."/>
            <person name="Ott S."/>
            <person name="Godinez A."/>
            <person name="Nagaraj S."/>
            <person name="Vyas G."/>
            <person name="Aluvathingal J."/>
            <person name="Nadendla S."/>
            <person name="Geyer C."/>
            <person name="Nandy P."/>
            <person name="Hobson J."/>
            <person name="Sichtig H."/>
        </authorList>
    </citation>
    <scope>NUCLEOTIDE SEQUENCE</scope>
    <source>
        <strain evidence="6">FDAARGOS_252</strain>
    </source>
</reference>
<proteinExistence type="inferred from homology"/>
<dbReference type="SMART" id="SM00857">
    <property type="entry name" value="Resolvase"/>
    <property type="match status" value="1"/>
</dbReference>
<dbReference type="InterPro" id="IPR036162">
    <property type="entry name" value="Resolvase-like_N_sf"/>
</dbReference>
<dbReference type="InterPro" id="IPR006118">
    <property type="entry name" value="Recombinase_CS"/>
</dbReference>
<name>A0A1V0GRJ1_9RHOB</name>
<dbReference type="KEGG" id="pye:A6J80_08810"/>
<dbReference type="Pfam" id="PF00239">
    <property type="entry name" value="Resolvase"/>
    <property type="match status" value="1"/>
</dbReference>
<dbReference type="GO" id="GO:0003677">
    <property type="term" value="F:DNA binding"/>
    <property type="evidence" value="ECO:0007669"/>
    <property type="project" value="UniProtKB-KW"/>
</dbReference>
<evidence type="ECO:0000256" key="3">
    <source>
        <dbReference type="ARBA" id="ARBA00023125"/>
    </source>
</evidence>
<gene>
    <name evidence="6" type="ORF">A6J80_08810</name>
</gene>
<comment type="similarity">
    <text evidence="1">Belongs to the site-specific recombinase resolvase family.</text>
</comment>
<dbReference type="InterPro" id="IPR009057">
    <property type="entry name" value="Homeodomain-like_sf"/>
</dbReference>
<protein>
    <submittedName>
        <fullName evidence="6">Recombinase family protein</fullName>
    </submittedName>
</protein>
<dbReference type="PANTHER" id="PTHR30461">
    <property type="entry name" value="DNA-INVERTASE FROM LAMBDOID PROPHAGE"/>
    <property type="match status" value="1"/>
</dbReference>
<keyword evidence="3" id="KW-0238">DNA-binding</keyword>
<dbReference type="AlphaFoldDB" id="A0A1V0GRJ1"/>
<keyword evidence="7" id="KW-1185">Reference proteome</keyword>
<dbReference type="PROSITE" id="PS51736">
    <property type="entry name" value="RECOMBINASES_3"/>
    <property type="match status" value="1"/>
</dbReference>
<dbReference type="CDD" id="cd03768">
    <property type="entry name" value="SR_ResInv"/>
    <property type="match status" value="1"/>
</dbReference>
<accession>A0A1V0GRJ1</accession>
<dbReference type="STRING" id="147645.A6J80_08810"/>
<dbReference type="EMBL" id="CP020442">
    <property type="protein sequence ID" value="ARC36466.1"/>
    <property type="molecule type" value="Genomic_DNA"/>
</dbReference>
<dbReference type="Gene3D" id="3.40.50.1390">
    <property type="entry name" value="Resolvase, N-terminal catalytic domain"/>
    <property type="match status" value="1"/>
</dbReference>
<dbReference type="SUPFAM" id="SSF46689">
    <property type="entry name" value="Homeodomain-like"/>
    <property type="match status" value="1"/>
</dbReference>
<dbReference type="PROSITE" id="PS00398">
    <property type="entry name" value="RECOMBINASES_2"/>
    <property type="match status" value="1"/>
</dbReference>